<proteinExistence type="predicted"/>
<dbReference type="KEGG" id="rof:AAGW17_01060"/>
<dbReference type="RefSeq" id="WP_347939102.1">
    <property type="nucleotide sequence ID" value="NZ_CP157197.1"/>
</dbReference>
<organism evidence="1">
    <name type="scientific">Rickettsia oklahomensis</name>
    <dbReference type="NCBI Taxonomy" id="3141789"/>
    <lineage>
        <taxon>Bacteria</taxon>
        <taxon>Pseudomonadati</taxon>
        <taxon>Pseudomonadota</taxon>
        <taxon>Alphaproteobacteria</taxon>
        <taxon>Rickettsiales</taxon>
        <taxon>Rickettsiaceae</taxon>
        <taxon>Rickettsieae</taxon>
        <taxon>Rickettsia</taxon>
        <taxon>belli group</taxon>
    </lineage>
</organism>
<reference evidence="1" key="1">
    <citation type="submission" date="2024-05" db="EMBL/GenBank/DDBJ databases">
        <title>Characterization of a novel Rickettsia species. (Rickettsia oklahomia sp. nov.) from Amblyomma americanum ticks.</title>
        <authorList>
            <person name="Korla P.K."/>
            <person name="Karounos M."/>
            <person name="Wilson J.M."/>
            <person name="Little S.E."/>
            <person name="Qurollo B.A."/>
        </authorList>
    </citation>
    <scope>NUCLEOTIDE SEQUENCE</scope>
    <source>
        <strain evidence="1">Oklahoma-10</strain>
    </source>
</reference>
<dbReference type="AlphaFoldDB" id="A0AAU7BYX4"/>
<name>A0AAU7BYX4_9RICK</name>
<gene>
    <name evidence="1" type="ORF">AAGW17_01060</name>
</gene>
<accession>A0AAU7BYX4</accession>
<evidence type="ECO:0000313" key="1">
    <source>
        <dbReference type="EMBL" id="XBG66485.1"/>
    </source>
</evidence>
<dbReference type="EMBL" id="CP157197">
    <property type="protein sequence ID" value="XBG66485.1"/>
    <property type="molecule type" value="Genomic_DNA"/>
</dbReference>
<protein>
    <submittedName>
        <fullName evidence="1">Uncharacterized protein</fullName>
    </submittedName>
</protein>
<sequence length="40" mass="4422">MSCLLGVVVWIGKICSIAPWLDHGVHKNIKKIGYRGQTTV</sequence>